<evidence type="ECO:0000313" key="22">
    <source>
        <dbReference type="EMBL" id="CAL1272386.1"/>
    </source>
</evidence>
<comment type="similarity">
    <text evidence="5">Belongs to the glycosyltransferase 14 family. XylT subfamily.</text>
</comment>
<feature type="signal peptide" evidence="21">
    <location>
        <begin position="1"/>
        <end position="17"/>
    </location>
</feature>
<keyword evidence="11" id="KW-0256">Endoplasmic reticulum</keyword>
<evidence type="ECO:0000256" key="19">
    <source>
        <dbReference type="ARBA" id="ARBA00047847"/>
    </source>
</evidence>
<reference evidence="22 23" key="1">
    <citation type="submission" date="2024-04" db="EMBL/GenBank/DDBJ databases">
        <authorList>
            <person name="Rising A."/>
            <person name="Reimegard J."/>
            <person name="Sonavane S."/>
            <person name="Akerstrom W."/>
            <person name="Nylinder S."/>
            <person name="Hedman E."/>
            <person name="Kallberg Y."/>
        </authorList>
    </citation>
    <scope>NUCLEOTIDE SEQUENCE [LARGE SCALE GENOMIC DNA]</scope>
</reference>
<keyword evidence="9 20" id="KW-0812">Transmembrane</keyword>
<evidence type="ECO:0000256" key="1">
    <source>
        <dbReference type="ARBA" id="ARBA00004323"/>
    </source>
</evidence>
<keyword evidence="13 20" id="KW-1133">Transmembrane helix</keyword>
<comment type="pathway">
    <text evidence="4">Glycan metabolism; heparan sulfate biosynthesis.</text>
</comment>
<keyword evidence="17" id="KW-0325">Glycoprotein</keyword>
<dbReference type="PANTHER" id="PTHR46025:SF3">
    <property type="entry name" value="XYLOSYLTRANSFERASE OXT"/>
    <property type="match status" value="1"/>
</dbReference>
<organism evidence="22 23">
    <name type="scientific">Larinioides sclopetarius</name>
    <dbReference type="NCBI Taxonomy" id="280406"/>
    <lineage>
        <taxon>Eukaryota</taxon>
        <taxon>Metazoa</taxon>
        <taxon>Ecdysozoa</taxon>
        <taxon>Arthropoda</taxon>
        <taxon>Chelicerata</taxon>
        <taxon>Arachnida</taxon>
        <taxon>Araneae</taxon>
        <taxon>Araneomorphae</taxon>
        <taxon>Entelegynae</taxon>
        <taxon>Araneoidea</taxon>
        <taxon>Araneidae</taxon>
        <taxon>Larinioides</taxon>
    </lineage>
</organism>
<evidence type="ECO:0000256" key="2">
    <source>
        <dbReference type="ARBA" id="ARBA00004648"/>
    </source>
</evidence>
<sequence length="995" mass="114643">MDNIIVIILIFIHGMFAEEIYLPDGRLFNVPKPEDFPYIFNEYPASLQRLYVLSLEHSKAVLSCPKGYAMLEMSQDLITNDSYSVPNRVTKHHTASLMDSKGPDRTLNPPCPIVYDCLGYQACLFEFNMDFCPYLTSLLGQSVLLNIVCFRDEIEVVPLKFKKKKDFVLHIYKKNPPFQEKNNLGHLELPEDEIFGRQCTSLQIAKESEGFFGSCSQNPQSYEVTSQQLWPLLGKTLSASCRNHLLQVYCAFQYDNEGLCLPPMYHNKNNKSAGIFSLSALPAAKYQPHCNVRSENLAKQIEFLKPVRLAFMIMVHDGYQQTTDLLNAIYREEFLYVIHINKQNPDLRRELNHLISQSNFPSHNIYILPEERSFVTPFSSYENVRAQLEGFSELLCLGSWDFVISLSENDIPLRNIDDLAAALSPYRGFSFLSLPPNSAKYEEESALNDIVFSACDGFVYKVAHKKPTSKIRIFRTSGRGAFSRDFTAYLVNETKRSEVLNDHQFYLQTDILPDESYISTVLMNSPHRDSVYFASIFGTMDIEVGNYLSEFYICKNHSQLECSGIEELISKSHSSFFVRFRSQPPPDIRAFTLSLAKDNYYGLFEKYFPPILQRLIVEDAVKRFLAKEKLPSNNLHVESIVKFHITPSLVPRDPCCSSHSLTSYSEITDFTYWIVANLFNSTSGKYIEARLMVQPSLQNRFCFSDGDLRMAFISPWIGHLEPSDRQFSRFTPEIIMPLPFGPAFTDDILINLFFSTEVVNSKCKTDHKGNPILSPMNTKNFTDFIIVNLRLISPNYEEKCATNILLNWKNEETKTTSTQQKKRAIVKSFVMRCNNMEPGKWTLQIREMEPVKSDVYHFPLYLFDIQTSGDLASQLNELVHLWDLKRFLLLNNENSFKFFESETQDENLDIPKKKIKLSDFHNSENAKHQRSGNSDFHQWFICTGGFASTFSLCLLIVLVYYRKSRFHQNLIWVLLLSMILIVLLQIALYLTLCGQ</sequence>
<proteinExistence type="inferred from homology"/>
<comment type="subcellular location">
    <subcellularLocation>
        <location evidence="2">Endoplasmic reticulum membrane</location>
        <topology evidence="2">Single-pass type II membrane protein</topology>
    </subcellularLocation>
    <subcellularLocation>
        <location evidence="1">Golgi apparatus membrane</location>
        <topology evidence="1">Single-pass type II membrane protein</topology>
    </subcellularLocation>
</comment>
<keyword evidence="7" id="KW-0328">Glycosyltransferase</keyword>
<comment type="catalytic activity">
    <reaction evidence="19">
        <text>UDP-alpha-D-xylose + L-seryl-[protein] = 3-O-(beta-D-xylosyl)-L-seryl-[protein] + UDP + H(+)</text>
        <dbReference type="Rhea" id="RHEA:50192"/>
        <dbReference type="Rhea" id="RHEA-COMP:9863"/>
        <dbReference type="Rhea" id="RHEA-COMP:12567"/>
        <dbReference type="ChEBI" id="CHEBI:15378"/>
        <dbReference type="ChEBI" id="CHEBI:29999"/>
        <dbReference type="ChEBI" id="CHEBI:57632"/>
        <dbReference type="ChEBI" id="CHEBI:58223"/>
        <dbReference type="ChEBI" id="CHEBI:132085"/>
        <dbReference type="EC" id="2.4.2.26"/>
    </reaction>
</comment>
<evidence type="ECO:0000256" key="9">
    <source>
        <dbReference type="ARBA" id="ARBA00022692"/>
    </source>
</evidence>
<keyword evidence="10" id="KW-0479">Metal-binding</keyword>
<evidence type="ECO:0000256" key="8">
    <source>
        <dbReference type="ARBA" id="ARBA00022679"/>
    </source>
</evidence>
<dbReference type="GO" id="GO:0000139">
    <property type="term" value="C:Golgi membrane"/>
    <property type="evidence" value="ECO:0007669"/>
    <property type="project" value="UniProtKB-SubCell"/>
</dbReference>
<gene>
    <name evidence="22" type="ORF">LARSCL_LOCUS6358</name>
</gene>
<dbReference type="AlphaFoldDB" id="A0AAV1ZLX7"/>
<evidence type="ECO:0000256" key="16">
    <source>
        <dbReference type="ARBA" id="ARBA00023157"/>
    </source>
</evidence>
<feature type="transmembrane region" description="Helical" evidence="20">
    <location>
        <begin position="970"/>
        <end position="992"/>
    </location>
</feature>
<evidence type="ECO:0000313" key="23">
    <source>
        <dbReference type="Proteomes" id="UP001497382"/>
    </source>
</evidence>
<evidence type="ECO:0000256" key="17">
    <source>
        <dbReference type="ARBA" id="ARBA00023180"/>
    </source>
</evidence>
<dbReference type="EC" id="2.4.2.26" evidence="6"/>
<evidence type="ECO:0000256" key="10">
    <source>
        <dbReference type="ARBA" id="ARBA00022723"/>
    </source>
</evidence>
<feature type="chain" id="PRO_5043651459" description="protein xylosyltransferase" evidence="21">
    <location>
        <begin position="18"/>
        <end position="995"/>
    </location>
</feature>
<dbReference type="EMBL" id="CAXIEN010000060">
    <property type="protein sequence ID" value="CAL1272386.1"/>
    <property type="molecule type" value="Genomic_DNA"/>
</dbReference>
<keyword evidence="14" id="KW-0333">Golgi apparatus</keyword>
<accession>A0AAV1ZLX7</accession>
<name>A0AAV1ZLX7_9ARAC</name>
<protein>
    <recommendedName>
        <fullName evidence="6">protein xylosyltransferase</fullName>
        <ecNumber evidence="6">2.4.2.26</ecNumber>
    </recommendedName>
    <alternativeName>
        <fullName evidence="18">Peptide O-xylosyltransferase</fullName>
    </alternativeName>
</protein>
<keyword evidence="8" id="KW-0808">Transferase</keyword>
<dbReference type="GO" id="GO:0030158">
    <property type="term" value="F:protein xylosyltransferase activity"/>
    <property type="evidence" value="ECO:0007669"/>
    <property type="project" value="UniProtKB-EC"/>
</dbReference>
<evidence type="ECO:0000256" key="18">
    <source>
        <dbReference type="ARBA" id="ARBA00042865"/>
    </source>
</evidence>
<dbReference type="Proteomes" id="UP001497382">
    <property type="component" value="Unassembled WGS sequence"/>
</dbReference>
<dbReference type="GO" id="GO:0005789">
    <property type="term" value="C:endoplasmic reticulum membrane"/>
    <property type="evidence" value="ECO:0007669"/>
    <property type="project" value="UniProtKB-SubCell"/>
</dbReference>
<dbReference type="InterPro" id="IPR003406">
    <property type="entry name" value="Glyco_trans_14"/>
</dbReference>
<evidence type="ECO:0000256" key="7">
    <source>
        <dbReference type="ARBA" id="ARBA00022676"/>
    </source>
</evidence>
<feature type="transmembrane region" description="Helical" evidence="20">
    <location>
        <begin position="936"/>
        <end position="961"/>
    </location>
</feature>
<evidence type="ECO:0000256" key="13">
    <source>
        <dbReference type="ARBA" id="ARBA00022989"/>
    </source>
</evidence>
<dbReference type="InterPro" id="IPR043538">
    <property type="entry name" value="XYLT"/>
</dbReference>
<evidence type="ECO:0000256" key="20">
    <source>
        <dbReference type="SAM" id="Phobius"/>
    </source>
</evidence>
<keyword evidence="23" id="KW-1185">Reference proteome</keyword>
<evidence type="ECO:0000256" key="12">
    <source>
        <dbReference type="ARBA" id="ARBA00022968"/>
    </source>
</evidence>
<keyword evidence="21" id="KW-0732">Signal</keyword>
<evidence type="ECO:0000256" key="14">
    <source>
        <dbReference type="ARBA" id="ARBA00023034"/>
    </source>
</evidence>
<evidence type="ECO:0000256" key="3">
    <source>
        <dbReference type="ARBA" id="ARBA00004840"/>
    </source>
</evidence>
<dbReference type="GO" id="GO:0050650">
    <property type="term" value="P:chondroitin sulfate proteoglycan biosynthetic process"/>
    <property type="evidence" value="ECO:0007669"/>
    <property type="project" value="TreeGrafter"/>
</dbReference>
<evidence type="ECO:0000256" key="15">
    <source>
        <dbReference type="ARBA" id="ARBA00023136"/>
    </source>
</evidence>
<keyword evidence="16" id="KW-1015">Disulfide bond</keyword>
<evidence type="ECO:0000256" key="6">
    <source>
        <dbReference type="ARBA" id="ARBA00011972"/>
    </source>
</evidence>
<comment type="caution">
    <text evidence="22">The sequence shown here is derived from an EMBL/GenBank/DDBJ whole genome shotgun (WGS) entry which is preliminary data.</text>
</comment>
<evidence type="ECO:0000256" key="11">
    <source>
        <dbReference type="ARBA" id="ARBA00022824"/>
    </source>
</evidence>
<keyword evidence="12" id="KW-0735">Signal-anchor</keyword>
<keyword evidence="15 20" id="KW-0472">Membrane</keyword>
<dbReference type="Pfam" id="PF02485">
    <property type="entry name" value="Branch"/>
    <property type="match status" value="1"/>
</dbReference>
<dbReference type="PANTHER" id="PTHR46025">
    <property type="entry name" value="XYLOSYLTRANSFERASE OXT"/>
    <property type="match status" value="1"/>
</dbReference>
<evidence type="ECO:0000256" key="21">
    <source>
        <dbReference type="SAM" id="SignalP"/>
    </source>
</evidence>
<dbReference type="GO" id="GO:0015012">
    <property type="term" value="P:heparan sulfate proteoglycan biosynthetic process"/>
    <property type="evidence" value="ECO:0007669"/>
    <property type="project" value="TreeGrafter"/>
</dbReference>
<dbReference type="GO" id="GO:0046872">
    <property type="term" value="F:metal ion binding"/>
    <property type="evidence" value="ECO:0007669"/>
    <property type="project" value="UniProtKB-KW"/>
</dbReference>
<comment type="pathway">
    <text evidence="3">Glycan metabolism; chondroitin sulfate biosynthesis.</text>
</comment>
<evidence type="ECO:0000256" key="4">
    <source>
        <dbReference type="ARBA" id="ARBA00005093"/>
    </source>
</evidence>
<evidence type="ECO:0000256" key="5">
    <source>
        <dbReference type="ARBA" id="ARBA00010195"/>
    </source>
</evidence>